<feature type="domain" description="Tc toxin complex TcA C-terminal TcB-binding" evidence="2">
    <location>
        <begin position="2664"/>
        <end position="2947"/>
    </location>
</feature>
<dbReference type="Proteomes" id="UP000799640">
    <property type="component" value="Unassembled WGS sequence"/>
</dbReference>
<feature type="domain" description="ABC toxin N-terminal" evidence="3">
    <location>
        <begin position="1896"/>
        <end position="2012"/>
    </location>
</feature>
<gene>
    <name evidence="4" type="ORF">EJ06DRAFT_534894</name>
</gene>
<evidence type="ECO:0000256" key="1">
    <source>
        <dbReference type="SAM" id="MobiDB-lite"/>
    </source>
</evidence>
<dbReference type="InterPro" id="IPR046839">
    <property type="entry name" value="ABC_toxin_N"/>
</dbReference>
<sequence length="3163" mass="351066">MLVSLLIVKLTPVKPCEFNIFRDALKKLTIVAYELTVENNSGGVEIGKAHGLAELEVALAASQEGSLATPIFQDFRRLVPLDILHVYSVGTAVVVVKNRSPLNVRLEYRIDDVVVGSSVDYNVSVSQMELDSHQTTYMQQTPFNYFALPLAKPEPSAITLSNEGTAPPFDKLLAAINSALTQDDSSDENLKKSLETRSVPLTAAQCRQLASVIVWNRSLYPAPAPSGDVHQMYTLPLTDTNNNPLGHPDDTNVENSRRQFEGDLQNYHRIPDSDASRLTNYVFAVSAAIQCESMSAAARAAGLVFPVEGAVATGFPHAFVVLEYPDGSDGPRFTVPAAFFYALGASLPLDIAADERYRAAKLSTEDQLQNAIQKSVGAGTVAATTAPVKETGSAINVGQAARRLAALGAASAANGTQVDVTLIHAADEKSNLLGDWLLYNGLTSMIDSDFWGSAIVQHPATYLTLLLQAVTQGETALVAAIRAKLSVSFVKDLVALTPDKWQAFFADNAVLLPTFTLPGSTSQRTDTFIQRLRKFFTVPETPSTDTSEPPDTGLGATTFGLPLDDTLAQFINEYQRLFHKDFDFWSLADAKELEKTVRGVYPDDAAARTWLSEAVLTVTHLVRMTNMGIDERLKFSLMEALYARGLTRPEQATRLTFEQFQQILIGTIAYPRASLLWNHFNTLTDVKTESRPVVDGFSPVNDGSLVVDVPAANFSPLGPIAYLHDLLAIPAGGTTLGEIVADRRGPLHDLQASMANLEAKLPAIDLVNESLEALGSNLKSAHGAVFDTVNYQLPAVAEHSSPAQPSSTAYDALRSCFTSVDLPYSQALDVCRSNLAVLGADRFQVMRHFRADITELPVDGQLEPKDFARHLWRYPVRLETALEYLHIAPEEHAFLFGEATDADFVKSLGVDSKARYTLSDFLKLSGLTFEEFRDLHQCDFVPVHLFVSDIPALGGASAGGDTDPQPQDPVDQAPGYRKLFVFVRLWRCLARSPTSELRWRVLADVCRSLRLFSDTAVNPDFPRQLAALFLLRDLFKFPFYHPQPHRGAMLTLWTTPAKQSAEWDQVEDLLLERVEVYAKTRYACRPRQPSFCKDLKDNLAQLSLLAGFVGSDWFAKPTSTIRFVEVLAKIYASEFTVGEVVFLFSNAHLVGDDPFPMPDALESALAPLRVPDFGHNALGLRKRLLGAQTDKTWNWRDIRSALLGLGLSNLTLDYFGEHFFPETLERCGLRVKRQARRFEAPLAAADTSAAVWNTDEQGPFHYDTGTGKLWMELPLRNEAVLEKLKLTRQLSDKERMAVQQLYFAPRAEVALLALVFENFPAAVSTLLSEPDENERFRFFQRQFALFYRRCEIIAEHLAEHVSSATDSPASEKAAWEVLRSLVADESHPGAPWETDEGAAPADYLWGAGSGFAALLGLVGTGLVAEYQVDGEAVWREATGDLTFFGDELNQANAPVPTVIPALGYGTKTDEEVVNGFAIRDSDGKALSGAQGFRVRWSGSLLVDETGDYVFHAGHPRPDTECPDFGGAKHNRWIMTVSRGQKKWTILNHAWQGISAPAASSEPITLRSGMYHVEINFEQRRPNGRERAVGFQVKYTGPDTRNVLSAVPANRLFQEWRAFTFEQDLKVDPNDSTFTFLRRYCSSVRDIRRTYQRAFKGTLLVSRHSLSAAVVHEAAKSELRYLLSQPTVFAGASYYRPSGAGFVTHRAYFDLNLLPVFDPYPGPEDPRSAPSGQRQAALFDTWERLHDYTRLRKWVRKVRSREFWLLFYEASQQTKAEKLLRFLGVPANMAPLVLNYFAADASLTVGSAELADERWATRVWRAGVWLEALQKTFRARKLLDARPWMWAARDLNVDLISGNLQSGHWNNTGNWNLTNFVKESLFDTGLDGDIRALNNGLRLRARKALLAYLYGRVPLGEKFARTPQDLSDLLLQDVDVSLDEMTTRIDDAIAAVQTFVQRMRLGLETNVLGLVETWDERYATFRAWQSHKRREVYPENWIQWDELRAARKSEAFRFLQGELRCGVLSVAKPSHAFPWAINVLDRQRALLDTNVPDGPRALQDTALYEVSSANPIVSTVGSSGMAVLAQGHAGQPTLVAPQTELPLWIQSALDLGTNFLRIAAATPPPALTRPKRSHCKHCDEIHPPSIDEFYFWLTEVRRFDDADAAQNLELGARAPDPACDWDPQRTNPDGKKLQDLLRWESQSMYALSWCRVHRSKFDIPRQSDSGVVGTLLTQNLDLIGRELDSLVFSVNGVAAINYDLADDTATVFNPQLAKIDPPKTDPSESEKSRGLMAAPYFMYYEPGAPLMPSTFSTALNVASVLNEQGRLDAALKWFELAFETPKGPLERHNAWAGNSTKDKAVLLEYLETLTKRADSLILKGERREARIILNLISQVLGGDPWRGRDPRGVDEPIVSKVGSFAPARLPSNPRLLALWASVAAGLDAIHADEAPLYAPHRQPYRFTFLLSKAAELADSARALGQALLAALEKGDSEYLTGLQSTRDKQLAALSLESRKSDFRQVDWDVQGLQQSIKHALGELNWNQTLIRNGNNAGETAFVSQTELSQTERIAAQASMSAGEGVSGVPDFYVGGAGAFGSPLEFQKIGGGSSLVQLFNFAASILNSQADAATTSANLQLTQSTWDRRFNEWLHQVDAVTIELKMLECQKLAADRHRDTALREVNNVQRQIEHAVEVQDFLRDKTTTFDLYLFLQREAAAAYRQTFELALKAARDAQDAFRYELRGSTRDFLSVATWDSLRDGLVAGDRLALALHEMDRAYTTGNVREHELTKQLSLNLHFPLAFLQLKATGRCQFEVPEWMFDLDYPGHYMRRIKDVALTVPCVVGPYSGIHARLELVNSTIRTSAEVDPAFTEVRMDTRFVHLYGTRESIATSTGTSDTGLFEVNFRDERYLPFEYAGAVSRWRLEMPPENNSFDPAELVDAVLSLNYTARDDGPVLRRAASEAVRNQLPGGGLRLVDVKREWANVWAGISRGRLPLAFMRNMFPFLTGRRVLRVTGLKVFVAAEGAPGAHFRAKFCPDGRGGEDEGDGDGVEESYNGVKDGEDGLWYNEKGGTRRDLSDGDKRSGKVDGWRDEWGALRTHGSYSFDLVARSDWPGLYHGVLGKIEVAVRSEAVRGKMDGPALVFEGLPEHVSDVFLVVEWAVVES</sequence>
<evidence type="ECO:0000313" key="5">
    <source>
        <dbReference type="Proteomes" id="UP000799640"/>
    </source>
</evidence>
<accession>A0A6G1HI66</accession>
<evidence type="ECO:0000259" key="3">
    <source>
        <dbReference type="Pfam" id="PF20220"/>
    </source>
</evidence>
<evidence type="ECO:0000259" key="2">
    <source>
        <dbReference type="Pfam" id="PF18276"/>
    </source>
</evidence>
<dbReference type="EMBL" id="ML996714">
    <property type="protein sequence ID" value="KAF2395546.1"/>
    <property type="molecule type" value="Genomic_DNA"/>
</dbReference>
<reference evidence="4" key="1">
    <citation type="journal article" date="2020" name="Stud. Mycol.">
        <title>101 Dothideomycetes genomes: a test case for predicting lifestyles and emergence of pathogens.</title>
        <authorList>
            <person name="Haridas S."/>
            <person name="Albert R."/>
            <person name="Binder M."/>
            <person name="Bloem J."/>
            <person name="Labutti K."/>
            <person name="Salamov A."/>
            <person name="Andreopoulos B."/>
            <person name="Baker S."/>
            <person name="Barry K."/>
            <person name="Bills G."/>
            <person name="Bluhm B."/>
            <person name="Cannon C."/>
            <person name="Castanera R."/>
            <person name="Culley D."/>
            <person name="Daum C."/>
            <person name="Ezra D."/>
            <person name="Gonzalez J."/>
            <person name="Henrissat B."/>
            <person name="Kuo A."/>
            <person name="Liang C."/>
            <person name="Lipzen A."/>
            <person name="Lutzoni F."/>
            <person name="Magnuson J."/>
            <person name="Mondo S."/>
            <person name="Nolan M."/>
            <person name="Ohm R."/>
            <person name="Pangilinan J."/>
            <person name="Park H.-J."/>
            <person name="Ramirez L."/>
            <person name="Alfaro M."/>
            <person name="Sun H."/>
            <person name="Tritt A."/>
            <person name="Yoshinaga Y."/>
            <person name="Zwiers L.-H."/>
            <person name="Turgeon B."/>
            <person name="Goodwin S."/>
            <person name="Spatafora J."/>
            <person name="Crous P."/>
            <person name="Grigoriev I."/>
        </authorList>
    </citation>
    <scope>NUCLEOTIDE SEQUENCE</scope>
    <source>
        <strain evidence="4">CBS 262.69</strain>
    </source>
</reference>
<dbReference type="InterPro" id="IPR040840">
    <property type="entry name" value="TcA_TcB_BD"/>
</dbReference>
<organism evidence="4 5">
    <name type="scientific">Trichodelitschia bisporula</name>
    <dbReference type="NCBI Taxonomy" id="703511"/>
    <lineage>
        <taxon>Eukaryota</taxon>
        <taxon>Fungi</taxon>
        <taxon>Dikarya</taxon>
        <taxon>Ascomycota</taxon>
        <taxon>Pezizomycotina</taxon>
        <taxon>Dothideomycetes</taxon>
        <taxon>Dothideomycetes incertae sedis</taxon>
        <taxon>Phaeotrichales</taxon>
        <taxon>Phaeotrichaceae</taxon>
        <taxon>Trichodelitschia</taxon>
    </lineage>
</organism>
<evidence type="ECO:0000313" key="4">
    <source>
        <dbReference type="EMBL" id="KAF2395546.1"/>
    </source>
</evidence>
<name>A0A6G1HI66_9PEZI</name>
<dbReference type="Pfam" id="PF20220">
    <property type="entry name" value="ABC_toxin_N"/>
    <property type="match status" value="1"/>
</dbReference>
<proteinExistence type="predicted"/>
<feature type="region of interest" description="Disordered" evidence="1">
    <location>
        <begin position="3035"/>
        <end position="3059"/>
    </location>
</feature>
<dbReference type="Pfam" id="PF18276">
    <property type="entry name" value="TcA_TcB_BD"/>
    <property type="match status" value="1"/>
</dbReference>
<dbReference type="OrthoDB" id="4940706at2759"/>
<protein>
    <submittedName>
        <fullName evidence="4">Uncharacterized protein</fullName>
    </submittedName>
</protein>
<keyword evidence="5" id="KW-1185">Reference proteome</keyword>